<feature type="compositionally biased region" description="Polar residues" evidence="1">
    <location>
        <begin position="7"/>
        <end position="23"/>
    </location>
</feature>
<sequence length="150" mass="16883">MDAAAHTSESLFRTSITQSSPINRTRSPRTASSSSTTRTSSFPIIFCTMRHTRHRRLARFVVFETLPNSGSRNERVLALPDSRYAEDSLLTVELWAYENGFQHGLCLGAFLPREIQDADPVGFRFAMCGDALVVLELSNDETNRLHVLTY</sequence>
<evidence type="ECO:0000313" key="2">
    <source>
        <dbReference type="EMBL" id="KAI0293344.1"/>
    </source>
</evidence>
<keyword evidence="3" id="KW-1185">Reference proteome</keyword>
<feature type="compositionally biased region" description="Low complexity" evidence="1">
    <location>
        <begin position="24"/>
        <end position="37"/>
    </location>
</feature>
<organism evidence="2 3">
    <name type="scientific">Multifurca ochricompacta</name>
    <dbReference type="NCBI Taxonomy" id="376703"/>
    <lineage>
        <taxon>Eukaryota</taxon>
        <taxon>Fungi</taxon>
        <taxon>Dikarya</taxon>
        <taxon>Basidiomycota</taxon>
        <taxon>Agaricomycotina</taxon>
        <taxon>Agaricomycetes</taxon>
        <taxon>Russulales</taxon>
        <taxon>Russulaceae</taxon>
        <taxon>Multifurca</taxon>
    </lineage>
</organism>
<evidence type="ECO:0000256" key="1">
    <source>
        <dbReference type="SAM" id="MobiDB-lite"/>
    </source>
</evidence>
<proteinExistence type="predicted"/>
<name>A0AAD4LWJ9_9AGAM</name>
<gene>
    <name evidence="2" type="ORF">B0F90DRAFT_1822121</name>
</gene>
<reference evidence="2" key="1">
    <citation type="journal article" date="2022" name="New Phytol.">
        <title>Evolutionary transition to the ectomycorrhizal habit in the genomes of a hyperdiverse lineage of mushroom-forming fungi.</title>
        <authorList>
            <person name="Looney B."/>
            <person name="Miyauchi S."/>
            <person name="Morin E."/>
            <person name="Drula E."/>
            <person name="Courty P.E."/>
            <person name="Kohler A."/>
            <person name="Kuo A."/>
            <person name="LaButti K."/>
            <person name="Pangilinan J."/>
            <person name="Lipzen A."/>
            <person name="Riley R."/>
            <person name="Andreopoulos W."/>
            <person name="He G."/>
            <person name="Johnson J."/>
            <person name="Nolan M."/>
            <person name="Tritt A."/>
            <person name="Barry K.W."/>
            <person name="Grigoriev I.V."/>
            <person name="Nagy L.G."/>
            <person name="Hibbett D."/>
            <person name="Henrissat B."/>
            <person name="Matheny P.B."/>
            <person name="Labbe J."/>
            <person name="Martin F.M."/>
        </authorList>
    </citation>
    <scope>NUCLEOTIDE SEQUENCE</scope>
    <source>
        <strain evidence="2">BPL690</strain>
    </source>
</reference>
<protein>
    <submittedName>
        <fullName evidence="2">Uncharacterized protein</fullName>
    </submittedName>
</protein>
<comment type="caution">
    <text evidence="2">The sequence shown here is derived from an EMBL/GenBank/DDBJ whole genome shotgun (WGS) entry which is preliminary data.</text>
</comment>
<dbReference type="AlphaFoldDB" id="A0AAD4LWJ9"/>
<evidence type="ECO:0000313" key="3">
    <source>
        <dbReference type="Proteomes" id="UP001203297"/>
    </source>
</evidence>
<feature type="region of interest" description="Disordered" evidence="1">
    <location>
        <begin position="1"/>
        <end position="37"/>
    </location>
</feature>
<dbReference type="EMBL" id="WTXG01000097">
    <property type="protein sequence ID" value="KAI0293344.1"/>
    <property type="molecule type" value="Genomic_DNA"/>
</dbReference>
<dbReference type="Proteomes" id="UP001203297">
    <property type="component" value="Unassembled WGS sequence"/>
</dbReference>
<accession>A0AAD4LWJ9</accession>